<organism evidence="1 2">
    <name type="scientific">Mycolicibacterium psychrotolerans</name>
    <dbReference type="NCBI Taxonomy" id="216929"/>
    <lineage>
        <taxon>Bacteria</taxon>
        <taxon>Bacillati</taxon>
        <taxon>Actinomycetota</taxon>
        <taxon>Actinomycetes</taxon>
        <taxon>Mycobacteriales</taxon>
        <taxon>Mycobacteriaceae</taxon>
        <taxon>Mycolicibacterium</taxon>
    </lineage>
</organism>
<protein>
    <submittedName>
        <fullName evidence="1">Uncharacterized protein</fullName>
    </submittedName>
</protein>
<evidence type="ECO:0000313" key="1">
    <source>
        <dbReference type="EMBL" id="BBX69012.1"/>
    </source>
</evidence>
<accession>A0A7I7MB68</accession>
<reference evidence="1 2" key="1">
    <citation type="journal article" date="2019" name="Emerg. Microbes Infect.">
        <title>Comprehensive subspecies identification of 175 nontuberculous mycobacteria species based on 7547 genomic profiles.</title>
        <authorList>
            <person name="Matsumoto Y."/>
            <person name="Kinjo T."/>
            <person name="Motooka D."/>
            <person name="Nabeya D."/>
            <person name="Jung N."/>
            <person name="Uechi K."/>
            <person name="Horii T."/>
            <person name="Iida T."/>
            <person name="Fujita J."/>
            <person name="Nakamura S."/>
        </authorList>
    </citation>
    <scope>NUCLEOTIDE SEQUENCE [LARGE SCALE GENOMIC DNA]</scope>
    <source>
        <strain evidence="1 2">JCM 13323</strain>
    </source>
</reference>
<gene>
    <name evidence="1" type="ORF">MPSYJ_24730</name>
</gene>
<dbReference type="AlphaFoldDB" id="A0A7I7MB68"/>
<keyword evidence="2" id="KW-1185">Reference proteome</keyword>
<proteinExistence type="predicted"/>
<dbReference type="KEGG" id="mpsc:MPSYJ_24730"/>
<sequence length="109" mass="12542">MPRPRFKPGQQHPNWRGDDASYNAIHYRLRSARGSARDHPCVDCEQPAKHWSFSGCEAEKPRRRDAAGRVVSPPYCCHPEHYEPRCVSCHLRKDGAVERLRKPVARQAV</sequence>
<evidence type="ECO:0000313" key="2">
    <source>
        <dbReference type="Proteomes" id="UP000466514"/>
    </source>
</evidence>
<dbReference type="Proteomes" id="UP000466514">
    <property type="component" value="Chromosome"/>
</dbReference>
<name>A0A7I7MB68_9MYCO</name>
<dbReference type="EMBL" id="AP022574">
    <property type="protein sequence ID" value="BBX69012.1"/>
    <property type="molecule type" value="Genomic_DNA"/>
</dbReference>